<organism evidence="2 3">
    <name type="scientific">Symbiodinium natans</name>
    <dbReference type="NCBI Taxonomy" id="878477"/>
    <lineage>
        <taxon>Eukaryota</taxon>
        <taxon>Sar</taxon>
        <taxon>Alveolata</taxon>
        <taxon>Dinophyceae</taxon>
        <taxon>Suessiales</taxon>
        <taxon>Symbiodiniaceae</taxon>
        <taxon>Symbiodinium</taxon>
    </lineage>
</organism>
<reference evidence="2" key="1">
    <citation type="submission" date="2021-02" db="EMBL/GenBank/DDBJ databases">
        <authorList>
            <person name="Dougan E. K."/>
            <person name="Rhodes N."/>
            <person name="Thang M."/>
            <person name="Chan C."/>
        </authorList>
    </citation>
    <scope>NUCLEOTIDE SEQUENCE</scope>
</reference>
<sequence>MQLLVVSTPSGWQRGMPMLIMRCCGAALSTHCAWRHLLHRLRWYMHCIRYNSSLPKKDANALPNNTLVHLPWAWRIVTLADGYSPATVQEALLQYMVSLGKRWLRHSCKMLRRCTMRKPALLPRLQPPDPVAHALTLREHEPDPDTRFRYRASLANLDPFIAEDVLARPCCVFRAPPHFCKGVLRKALQVALELIRSCSRTANGADGIHLVRAWKLWLFLPRMLLHRPAGGARVGKPALLVRFQSFMQGDWALLLRDALLRPAPSSPWRAVGSATGAAPGPSGFTAEILRVVLDADDSTHAFADVASLFAQAQVPEDMRAALGLGRMVALRKPTGGTRGLVIGDFLRRLVAPTLAQQFAPSLEEACRPHQYALDNRAGLDALVHHVQPGARCALDPTLTVVGISRQATLHELRNLPEARGGCPTAVREVVAWEHLETSLTDVCCSRTGGSEGRRHARAAHGGNCAIVLPGIVSGAMRAQHAEEVIGAADAQKRQPGRLLSLGELQDPTKRRALVSGWLRRRAPATAQQRRGQGALQRATQLPPPPAFPPGAGSSSQRPRRAQGALLREVADEVVRLLPTSSADLHSQDDEALLRRRRRFQQFAPAPSLEGHAARARTHGARQQLASFRAADRVHLTAAELGEALRTAKRGSAAGLSGAAVEHYRLLLEDEEAMDLLAHAASLLANADAPAAVLQALALSRLTALSKPGGGVRGIATGDTLRRLVSRALARQHVVFFFLLAPFCIRRSQGRVGRVHGSPSRARGRDLGPAGQTAWCRDLALAPAGVSQELVQGWGCASSTGLKRDGELEVQM</sequence>
<name>A0A812NP75_9DINO</name>
<keyword evidence="3" id="KW-1185">Reference proteome</keyword>
<dbReference type="AlphaFoldDB" id="A0A812NP75"/>
<gene>
    <name evidence="2" type="ORF">SNAT2548_LOCUS15845</name>
</gene>
<dbReference type="OrthoDB" id="446848at2759"/>
<dbReference type="EMBL" id="CAJNDS010002066">
    <property type="protein sequence ID" value="CAE7301210.1"/>
    <property type="molecule type" value="Genomic_DNA"/>
</dbReference>
<proteinExistence type="predicted"/>
<evidence type="ECO:0000313" key="3">
    <source>
        <dbReference type="Proteomes" id="UP000604046"/>
    </source>
</evidence>
<comment type="caution">
    <text evidence="2">The sequence shown here is derived from an EMBL/GenBank/DDBJ whole genome shotgun (WGS) entry which is preliminary data.</text>
</comment>
<protein>
    <submittedName>
        <fullName evidence="2">Uncharacterized protein</fullName>
    </submittedName>
</protein>
<evidence type="ECO:0000256" key="1">
    <source>
        <dbReference type="SAM" id="MobiDB-lite"/>
    </source>
</evidence>
<feature type="region of interest" description="Disordered" evidence="1">
    <location>
        <begin position="520"/>
        <end position="562"/>
    </location>
</feature>
<evidence type="ECO:0000313" key="2">
    <source>
        <dbReference type="EMBL" id="CAE7301210.1"/>
    </source>
</evidence>
<accession>A0A812NP75</accession>
<dbReference type="Proteomes" id="UP000604046">
    <property type="component" value="Unassembled WGS sequence"/>
</dbReference>
<feature type="compositionally biased region" description="Low complexity" evidence="1">
    <location>
        <begin position="523"/>
        <end position="540"/>
    </location>
</feature>